<dbReference type="EMBL" id="MHIC01000012">
    <property type="protein sequence ID" value="OGY45686.1"/>
    <property type="molecule type" value="Genomic_DNA"/>
</dbReference>
<proteinExistence type="inferred from homology"/>
<keyword evidence="3" id="KW-0540">Nuclease</keyword>
<accession>A0A1G1Y1H2</accession>
<dbReference type="PANTHER" id="PTHR34477:SF1">
    <property type="entry name" value="UPF0213 PROTEIN YHBQ"/>
    <property type="match status" value="1"/>
</dbReference>
<dbReference type="InterPro" id="IPR035901">
    <property type="entry name" value="GIY-YIG_endonuc_sf"/>
</dbReference>
<dbReference type="Pfam" id="PF01541">
    <property type="entry name" value="GIY-YIG"/>
    <property type="match status" value="1"/>
</dbReference>
<feature type="domain" description="GIY-YIG" evidence="2">
    <location>
        <begin position="1"/>
        <end position="79"/>
    </location>
</feature>
<dbReference type="Proteomes" id="UP000176241">
    <property type="component" value="Unassembled WGS sequence"/>
</dbReference>
<dbReference type="Gene3D" id="3.40.1440.10">
    <property type="entry name" value="GIY-YIG endonuclease"/>
    <property type="match status" value="1"/>
</dbReference>
<dbReference type="PANTHER" id="PTHR34477">
    <property type="entry name" value="UPF0213 PROTEIN YHBQ"/>
    <property type="match status" value="1"/>
</dbReference>
<evidence type="ECO:0000256" key="1">
    <source>
        <dbReference type="ARBA" id="ARBA00007435"/>
    </source>
</evidence>
<evidence type="ECO:0000313" key="4">
    <source>
        <dbReference type="Proteomes" id="UP000176241"/>
    </source>
</evidence>
<comment type="similarity">
    <text evidence="1">Belongs to the UPF0213 family.</text>
</comment>
<dbReference type="CDD" id="cd10449">
    <property type="entry name" value="GIY-YIG_SLX1_like"/>
    <property type="match status" value="1"/>
</dbReference>
<keyword evidence="3" id="KW-0255">Endonuclease</keyword>
<reference evidence="3 4" key="1">
    <citation type="journal article" date="2016" name="Nat. Commun.">
        <title>Thousands of microbial genomes shed light on interconnected biogeochemical processes in an aquifer system.</title>
        <authorList>
            <person name="Anantharaman K."/>
            <person name="Brown C.T."/>
            <person name="Hug L.A."/>
            <person name="Sharon I."/>
            <person name="Castelle C.J."/>
            <person name="Probst A.J."/>
            <person name="Thomas B.C."/>
            <person name="Singh A."/>
            <person name="Wilkins M.J."/>
            <person name="Karaoz U."/>
            <person name="Brodie E.L."/>
            <person name="Williams K.H."/>
            <person name="Hubbard S.S."/>
            <person name="Banfield J.F."/>
        </authorList>
    </citation>
    <scope>NUCLEOTIDE SEQUENCE [LARGE SCALE GENOMIC DNA]</scope>
</reference>
<dbReference type="AlphaFoldDB" id="A0A1G1Y1H2"/>
<gene>
    <name evidence="3" type="ORF">A2731_00865</name>
</gene>
<protein>
    <submittedName>
        <fullName evidence="3">Endonuclease</fullName>
    </submittedName>
</protein>
<dbReference type="InterPro" id="IPR000305">
    <property type="entry name" value="GIY-YIG_endonuc"/>
</dbReference>
<sequence length="79" mass="9505">MYYVYILKSLNSDGYYIGHAKDLNIRLERHNDGKVRSTKSRRPWKVIYTENFNTKQEAYRREKQIKSYKGGAAFKRLIK</sequence>
<dbReference type="InterPro" id="IPR050190">
    <property type="entry name" value="UPF0213_domain"/>
</dbReference>
<name>A0A1G1Y1H2_9BACT</name>
<evidence type="ECO:0000259" key="2">
    <source>
        <dbReference type="PROSITE" id="PS50164"/>
    </source>
</evidence>
<dbReference type="PROSITE" id="PS50164">
    <property type="entry name" value="GIY_YIG"/>
    <property type="match status" value="1"/>
</dbReference>
<dbReference type="SUPFAM" id="SSF82771">
    <property type="entry name" value="GIY-YIG endonuclease"/>
    <property type="match status" value="1"/>
</dbReference>
<comment type="caution">
    <text evidence="3">The sequence shown here is derived from an EMBL/GenBank/DDBJ whole genome shotgun (WGS) entry which is preliminary data.</text>
</comment>
<evidence type="ECO:0000313" key="3">
    <source>
        <dbReference type="EMBL" id="OGY45686.1"/>
    </source>
</evidence>
<organism evidence="3 4">
    <name type="scientific">Candidatus Buchananbacteria bacterium RIFCSPHIGHO2_01_FULL_39_8</name>
    <dbReference type="NCBI Taxonomy" id="1797533"/>
    <lineage>
        <taxon>Bacteria</taxon>
        <taxon>Candidatus Buchananiibacteriota</taxon>
    </lineage>
</organism>
<dbReference type="GO" id="GO:0004519">
    <property type="term" value="F:endonuclease activity"/>
    <property type="evidence" value="ECO:0007669"/>
    <property type="project" value="UniProtKB-KW"/>
</dbReference>
<keyword evidence="3" id="KW-0378">Hydrolase</keyword>